<sequence length="228" mass="25600">MLKKIFLTLILFGQTACTSVVWNGGIYDADRAINTRTVVQTTDHDQIHAFAYVPHNGEPLSGSLMMMGGKYWYAIQSDISTELLAPLAARLPQRYQITAPYTGKTLAALPVSITDGSHFHSDFCLDYHAQNLDEHQTLQKLRFQPQANPQHYRLCYATEGTVYTKPQQFSEDYRFHDSIPIELTLKQNQTNIDKSKLASHILLTPLALAVDTVSGMIMLPILVIGDLF</sequence>
<dbReference type="OrthoDB" id="8606471at2"/>
<dbReference type="AlphaFoldDB" id="A0A376BRT6"/>
<dbReference type="RefSeq" id="WP_051968395.1">
    <property type="nucleotide sequence ID" value="NZ_CP091519.2"/>
</dbReference>
<keyword evidence="2" id="KW-1185">Reference proteome</keyword>
<organism evidence="1 2">
    <name type="scientific">Alysiella crassa</name>
    <dbReference type="NCBI Taxonomy" id="153491"/>
    <lineage>
        <taxon>Bacteria</taxon>
        <taxon>Pseudomonadati</taxon>
        <taxon>Pseudomonadota</taxon>
        <taxon>Betaproteobacteria</taxon>
        <taxon>Neisseriales</taxon>
        <taxon>Neisseriaceae</taxon>
        <taxon>Alysiella</taxon>
    </lineage>
</organism>
<reference evidence="1 2" key="1">
    <citation type="submission" date="2018-06" db="EMBL/GenBank/DDBJ databases">
        <authorList>
            <consortium name="Pathogen Informatics"/>
            <person name="Doyle S."/>
        </authorList>
    </citation>
    <scope>NUCLEOTIDE SEQUENCE [LARGE SCALE GENOMIC DNA]</scope>
    <source>
        <strain evidence="1 2">NCTC10283</strain>
    </source>
</reference>
<gene>
    <name evidence="1" type="ORF">NCTC10283_01451</name>
</gene>
<evidence type="ECO:0000313" key="1">
    <source>
        <dbReference type="EMBL" id="SSY79707.1"/>
    </source>
</evidence>
<protein>
    <submittedName>
        <fullName evidence="1">Uncharacterized protein</fullName>
    </submittedName>
</protein>
<dbReference type="Proteomes" id="UP000254209">
    <property type="component" value="Unassembled WGS sequence"/>
</dbReference>
<proteinExistence type="predicted"/>
<name>A0A376BRT6_9NEIS</name>
<dbReference type="STRING" id="1120980.GCA_000745955_00445"/>
<dbReference type="EMBL" id="UFSO01000003">
    <property type="protein sequence ID" value="SSY79707.1"/>
    <property type="molecule type" value="Genomic_DNA"/>
</dbReference>
<accession>A0A376BRT6</accession>
<evidence type="ECO:0000313" key="2">
    <source>
        <dbReference type="Proteomes" id="UP000254209"/>
    </source>
</evidence>